<evidence type="ECO:0000259" key="7">
    <source>
        <dbReference type="Pfam" id="PF04321"/>
    </source>
</evidence>
<feature type="domain" description="RmlD-like substrate binding" evidence="7">
    <location>
        <begin position="1"/>
        <end position="294"/>
    </location>
</feature>
<reference evidence="8 9" key="1">
    <citation type="journal article" date="2019" name="Nat. Med.">
        <title>A library of human gut bacterial isolates paired with longitudinal multiomics data enables mechanistic microbiome research.</title>
        <authorList>
            <person name="Poyet M."/>
            <person name="Groussin M."/>
            <person name="Gibbons S.M."/>
            <person name="Avila-Pacheco J."/>
            <person name="Jiang X."/>
            <person name="Kearney S.M."/>
            <person name="Perrotta A.R."/>
            <person name="Berdy B."/>
            <person name="Zhao S."/>
            <person name="Lieberman T.D."/>
            <person name="Swanson P.K."/>
            <person name="Smith M."/>
            <person name="Roesemann S."/>
            <person name="Alexander J.E."/>
            <person name="Rich S.A."/>
            <person name="Livny J."/>
            <person name="Vlamakis H."/>
            <person name="Clish C."/>
            <person name="Bullock K."/>
            <person name="Deik A."/>
            <person name="Scott J."/>
            <person name="Pierce K.A."/>
            <person name="Xavier R.J."/>
            <person name="Alm E.J."/>
        </authorList>
    </citation>
    <scope>NUCLEOTIDE SEQUENCE [LARGE SCALE GENOMIC DNA]</scope>
    <source>
        <strain evidence="8 9">BIOML-A10</strain>
    </source>
</reference>
<dbReference type="EC" id="1.1.1.133" evidence="3 6"/>
<comment type="function">
    <text evidence="6">Catalyzes the reduction of dTDP-6-deoxy-L-lyxo-4-hexulose to yield dTDP-L-rhamnose.</text>
</comment>
<keyword evidence="6 8" id="KW-0560">Oxidoreductase</keyword>
<dbReference type="GO" id="GO:0008831">
    <property type="term" value="F:dTDP-4-dehydrorhamnose reductase activity"/>
    <property type="evidence" value="ECO:0007669"/>
    <property type="project" value="UniProtKB-EC"/>
</dbReference>
<dbReference type="GeneID" id="93117159"/>
<comment type="pathway">
    <text evidence="1 6">Carbohydrate biosynthesis; dTDP-L-rhamnose biosynthesis.</text>
</comment>
<dbReference type="Pfam" id="PF04321">
    <property type="entry name" value="RmlD_sub_bind"/>
    <property type="match status" value="1"/>
</dbReference>
<dbReference type="PANTHER" id="PTHR10491">
    <property type="entry name" value="DTDP-4-DEHYDRORHAMNOSE REDUCTASE"/>
    <property type="match status" value="1"/>
</dbReference>
<accession>A0A7J4XKG7</accession>
<name>A0A7J4XKG7_9BACE</name>
<evidence type="ECO:0000313" key="9">
    <source>
        <dbReference type="Proteomes" id="UP000422221"/>
    </source>
</evidence>
<sequence length="295" mass="32913">MNILIIGANGFTGRRMLDDLVSCGKYNMTASSLRDDIAPGDGYRFIRADIRRAAEVQALFKEVCPDVVINTSALSVPDFCETHHSEARATNVIAVEHLAHACEQYGSRFIHLSTDFVFDGRSECLYTEEDAPNPVNYYGVTKLEGEQRVSEYCSNYAIVRVVVVYGKALPGQHGNILQLVADKLRNGETVRVVSDQWRTPTFVGDISEGVERLMHHPRNGIYHICGSDCVSIAEIAYRVADVLGLDRSLIQPVTTEEMQEATPRPRFSGLDIAKAKREINYLPHTLEEGIKEMFS</sequence>
<comment type="catalytic activity">
    <reaction evidence="5">
        <text>dTDP-beta-L-rhamnose + NADP(+) = dTDP-4-dehydro-beta-L-rhamnose + NADPH + H(+)</text>
        <dbReference type="Rhea" id="RHEA:21796"/>
        <dbReference type="ChEBI" id="CHEBI:15378"/>
        <dbReference type="ChEBI" id="CHEBI:57510"/>
        <dbReference type="ChEBI" id="CHEBI:57783"/>
        <dbReference type="ChEBI" id="CHEBI:58349"/>
        <dbReference type="ChEBI" id="CHEBI:62830"/>
        <dbReference type="EC" id="1.1.1.133"/>
    </reaction>
</comment>
<dbReference type="InterPro" id="IPR029903">
    <property type="entry name" value="RmlD-like-bd"/>
</dbReference>
<protein>
    <recommendedName>
        <fullName evidence="4 6">dTDP-4-dehydrorhamnose reductase</fullName>
        <ecNumber evidence="3 6">1.1.1.133</ecNumber>
    </recommendedName>
</protein>
<evidence type="ECO:0000256" key="5">
    <source>
        <dbReference type="ARBA" id="ARBA00048200"/>
    </source>
</evidence>
<comment type="caution">
    <text evidence="8">The sequence shown here is derived from an EMBL/GenBank/DDBJ whole genome shotgun (WGS) entry which is preliminary data.</text>
</comment>
<evidence type="ECO:0000256" key="1">
    <source>
        <dbReference type="ARBA" id="ARBA00004781"/>
    </source>
</evidence>
<comment type="similarity">
    <text evidence="2 6">Belongs to the dTDP-4-dehydrorhamnose reductase family.</text>
</comment>
<evidence type="ECO:0000313" key="8">
    <source>
        <dbReference type="EMBL" id="KAA3766865.1"/>
    </source>
</evidence>
<evidence type="ECO:0000256" key="3">
    <source>
        <dbReference type="ARBA" id="ARBA00012929"/>
    </source>
</evidence>
<dbReference type="PANTHER" id="PTHR10491:SF4">
    <property type="entry name" value="METHIONINE ADENOSYLTRANSFERASE 2 SUBUNIT BETA"/>
    <property type="match status" value="1"/>
</dbReference>
<gene>
    <name evidence="8" type="primary">rfbD</name>
    <name evidence="8" type="ORF">F3F73_08315</name>
</gene>
<dbReference type="Gene3D" id="3.40.50.720">
    <property type="entry name" value="NAD(P)-binding Rossmann-like Domain"/>
    <property type="match status" value="1"/>
</dbReference>
<evidence type="ECO:0000256" key="6">
    <source>
        <dbReference type="RuleBase" id="RU364082"/>
    </source>
</evidence>
<dbReference type="AlphaFoldDB" id="A0A7J4XKG7"/>
<dbReference type="SUPFAM" id="SSF51735">
    <property type="entry name" value="NAD(P)-binding Rossmann-fold domains"/>
    <property type="match status" value="1"/>
</dbReference>
<dbReference type="NCBIfam" id="TIGR01214">
    <property type="entry name" value="rmlD"/>
    <property type="match status" value="1"/>
</dbReference>
<organism evidence="8 9">
    <name type="scientific">Bacteroides salyersiae</name>
    <dbReference type="NCBI Taxonomy" id="291644"/>
    <lineage>
        <taxon>Bacteria</taxon>
        <taxon>Pseudomonadati</taxon>
        <taxon>Bacteroidota</taxon>
        <taxon>Bacteroidia</taxon>
        <taxon>Bacteroidales</taxon>
        <taxon>Bacteroidaceae</taxon>
        <taxon>Bacteroides</taxon>
    </lineage>
</organism>
<dbReference type="Proteomes" id="UP000422221">
    <property type="component" value="Unassembled WGS sequence"/>
</dbReference>
<proteinExistence type="inferred from homology"/>
<dbReference type="CDD" id="cd05254">
    <property type="entry name" value="dTDP_HR_like_SDR_e"/>
    <property type="match status" value="1"/>
</dbReference>
<dbReference type="GO" id="GO:0019305">
    <property type="term" value="P:dTDP-rhamnose biosynthetic process"/>
    <property type="evidence" value="ECO:0007669"/>
    <property type="project" value="UniProtKB-UniPathway"/>
</dbReference>
<dbReference type="GO" id="GO:0005829">
    <property type="term" value="C:cytosol"/>
    <property type="evidence" value="ECO:0007669"/>
    <property type="project" value="TreeGrafter"/>
</dbReference>
<evidence type="ECO:0000256" key="4">
    <source>
        <dbReference type="ARBA" id="ARBA00017099"/>
    </source>
</evidence>
<dbReference type="InterPro" id="IPR005913">
    <property type="entry name" value="dTDP_dehydrorham_reduct"/>
</dbReference>
<dbReference type="InterPro" id="IPR036291">
    <property type="entry name" value="NAD(P)-bd_dom_sf"/>
</dbReference>
<dbReference type="RefSeq" id="WP_005932073.1">
    <property type="nucleotide sequence ID" value="NZ_CABKSE010000002.1"/>
</dbReference>
<evidence type="ECO:0000256" key="2">
    <source>
        <dbReference type="ARBA" id="ARBA00010944"/>
    </source>
</evidence>
<keyword evidence="6" id="KW-0521">NADP</keyword>
<dbReference type="EMBL" id="VWMK01000006">
    <property type="protein sequence ID" value="KAA3766865.1"/>
    <property type="molecule type" value="Genomic_DNA"/>
</dbReference>
<dbReference type="UniPathway" id="UPA00124"/>